<evidence type="ECO:0008006" key="3">
    <source>
        <dbReference type="Google" id="ProtNLM"/>
    </source>
</evidence>
<organism evidence="1 2">
    <name type="scientific">Cephalotus follicularis</name>
    <name type="common">Albany pitcher plant</name>
    <dbReference type="NCBI Taxonomy" id="3775"/>
    <lineage>
        <taxon>Eukaryota</taxon>
        <taxon>Viridiplantae</taxon>
        <taxon>Streptophyta</taxon>
        <taxon>Embryophyta</taxon>
        <taxon>Tracheophyta</taxon>
        <taxon>Spermatophyta</taxon>
        <taxon>Magnoliopsida</taxon>
        <taxon>eudicotyledons</taxon>
        <taxon>Gunneridae</taxon>
        <taxon>Pentapetalae</taxon>
        <taxon>rosids</taxon>
        <taxon>fabids</taxon>
        <taxon>Oxalidales</taxon>
        <taxon>Cephalotaceae</taxon>
        <taxon>Cephalotus</taxon>
    </lineage>
</organism>
<evidence type="ECO:0000313" key="1">
    <source>
        <dbReference type="EMBL" id="GAV93121.1"/>
    </source>
</evidence>
<keyword evidence="2" id="KW-1185">Reference proteome</keyword>
<reference evidence="2" key="1">
    <citation type="submission" date="2016-04" db="EMBL/GenBank/DDBJ databases">
        <title>Cephalotus genome sequencing.</title>
        <authorList>
            <person name="Fukushima K."/>
            <person name="Hasebe M."/>
            <person name="Fang X."/>
        </authorList>
    </citation>
    <scope>NUCLEOTIDE SEQUENCE [LARGE SCALE GENOMIC DNA]</scope>
    <source>
        <strain evidence="2">cv. St1</strain>
    </source>
</reference>
<sequence>MGVTQTAQCVFHCGELESTEHLFFQCPFSACVWIEVLKLCNIRRPIMPWANEVLLMFVHARDNHFHHRNRKIAFASTVYHVWLERNRRCFTNRFLPPQEIVHKMRMDVSGKLTTANNAQKGDHHQSLCINWGIPIVCD</sequence>
<dbReference type="PANTHER" id="PTHR33116:SF84">
    <property type="entry name" value="RNA-DIRECTED DNA POLYMERASE"/>
    <property type="match status" value="1"/>
</dbReference>
<comment type="caution">
    <text evidence="1">The sequence shown here is derived from an EMBL/GenBank/DDBJ whole genome shotgun (WGS) entry which is preliminary data.</text>
</comment>
<dbReference type="EMBL" id="BDDD01015887">
    <property type="protein sequence ID" value="GAV93121.1"/>
    <property type="molecule type" value="Genomic_DNA"/>
</dbReference>
<dbReference type="PANTHER" id="PTHR33116">
    <property type="entry name" value="REVERSE TRANSCRIPTASE ZINC-BINDING DOMAIN-CONTAINING PROTEIN-RELATED-RELATED"/>
    <property type="match status" value="1"/>
</dbReference>
<evidence type="ECO:0000313" key="2">
    <source>
        <dbReference type="Proteomes" id="UP000187406"/>
    </source>
</evidence>
<dbReference type="AlphaFoldDB" id="A0A1Q3DKX1"/>
<protein>
    <recommendedName>
        <fullName evidence="3">Zf-RVT domain-containing protein</fullName>
    </recommendedName>
</protein>
<name>A0A1Q3DKX1_CEPFO</name>
<proteinExistence type="predicted"/>
<dbReference type="InParanoid" id="A0A1Q3DKX1"/>
<accession>A0A1Q3DKX1</accession>
<dbReference type="Proteomes" id="UP000187406">
    <property type="component" value="Unassembled WGS sequence"/>
</dbReference>
<gene>
    <name evidence="1" type="ORF">CFOL_v3_36499</name>
</gene>